<proteinExistence type="predicted"/>
<gene>
    <name evidence="1" type="ORF">IV203_007110</name>
</gene>
<dbReference type="EMBL" id="JAGRRH010000025">
    <property type="protein sequence ID" value="KAG7342018.1"/>
    <property type="molecule type" value="Genomic_DNA"/>
</dbReference>
<dbReference type="PANTHER" id="PTHR21017:SF17">
    <property type="entry name" value="PROTEIN NIPSNAP"/>
    <property type="match status" value="1"/>
</dbReference>
<dbReference type="GO" id="GO:0005739">
    <property type="term" value="C:mitochondrion"/>
    <property type="evidence" value="ECO:0007669"/>
    <property type="project" value="TreeGrafter"/>
</dbReference>
<dbReference type="AlphaFoldDB" id="A0A9K3KFC4"/>
<accession>A0A9K3KFC4</accession>
<keyword evidence="2" id="KW-1185">Reference proteome</keyword>
<name>A0A9K3KFC4_9STRA</name>
<evidence type="ECO:0000313" key="2">
    <source>
        <dbReference type="Proteomes" id="UP000693970"/>
    </source>
</evidence>
<comment type="caution">
    <text evidence="1">The sequence shown here is derived from an EMBL/GenBank/DDBJ whole genome shotgun (WGS) entry which is preliminary data.</text>
</comment>
<dbReference type="OrthoDB" id="10262843at2759"/>
<dbReference type="Proteomes" id="UP000693970">
    <property type="component" value="Unassembled WGS sequence"/>
</dbReference>
<reference evidence="1" key="2">
    <citation type="submission" date="2021-04" db="EMBL/GenBank/DDBJ databases">
        <authorList>
            <person name="Podell S."/>
        </authorList>
    </citation>
    <scope>NUCLEOTIDE SEQUENCE</scope>
    <source>
        <strain evidence="1">Hildebrandi</strain>
    </source>
</reference>
<evidence type="ECO:0000313" key="1">
    <source>
        <dbReference type="EMBL" id="KAG7342018.1"/>
    </source>
</evidence>
<reference evidence="1" key="1">
    <citation type="journal article" date="2021" name="Sci. Rep.">
        <title>Diploid genomic architecture of Nitzschia inconspicua, an elite biomass production diatom.</title>
        <authorList>
            <person name="Oliver A."/>
            <person name="Podell S."/>
            <person name="Pinowska A."/>
            <person name="Traller J.C."/>
            <person name="Smith S.R."/>
            <person name="McClure R."/>
            <person name="Beliaev A."/>
            <person name="Bohutskyi P."/>
            <person name="Hill E.A."/>
            <person name="Rabines A."/>
            <person name="Zheng H."/>
            <person name="Allen L.Z."/>
            <person name="Kuo A."/>
            <person name="Grigoriev I.V."/>
            <person name="Allen A.E."/>
            <person name="Hazlebeck D."/>
            <person name="Allen E.E."/>
        </authorList>
    </citation>
    <scope>NUCLEOTIDE SEQUENCE</scope>
    <source>
        <strain evidence="1">Hildebrandi</strain>
    </source>
</reference>
<protein>
    <submittedName>
        <fullName evidence="1">Uncharacterized protein</fullName>
    </submittedName>
</protein>
<dbReference type="InterPro" id="IPR051557">
    <property type="entry name" value="NipSnap_domain"/>
</dbReference>
<sequence length="288" mass="32187">MMTRFVYKNLRGGTRSLGNKVVAMSSTPSRLLRPLSSSSSFQPVVELRQDILVPQHVNEYINTVSTSRDDASRIIFPKQLCLMSRPEMGGRTNLVNQAYFFPGGLLERQEELMNNATTTSQHAEWGGTLEKALSPFIQSQQSSIFVEAPLVQQMNLDGMAGQLGREETHSIEMSRHDDPVIFEFRRYYLKLGYDTVPNFLKLYGAGLPSKLNAPGTDPSTSLVTLLYSEVGRLNEVIEIWRHGEGVAAMETSRVAARGATEWRSAIASIADLAIEFHSTIHRPIVVRR</sequence>
<organism evidence="1 2">
    <name type="scientific">Nitzschia inconspicua</name>
    <dbReference type="NCBI Taxonomy" id="303405"/>
    <lineage>
        <taxon>Eukaryota</taxon>
        <taxon>Sar</taxon>
        <taxon>Stramenopiles</taxon>
        <taxon>Ochrophyta</taxon>
        <taxon>Bacillariophyta</taxon>
        <taxon>Bacillariophyceae</taxon>
        <taxon>Bacillariophycidae</taxon>
        <taxon>Bacillariales</taxon>
        <taxon>Bacillariaceae</taxon>
        <taxon>Nitzschia</taxon>
    </lineage>
</organism>
<dbReference type="PANTHER" id="PTHR21017">
    <property type="entry name" value="NIPSNAP-RELATED"/>
    <property type="match status" value="1"/>
</dbReference>